<dbReference type="Gene3D" id="1.25.40.10">
    <property type="entry name" value="Tetratricopeptide repeat domain"/>
    <property type="match status" value="1"/>
</dbReference>
<dbReference type="InterPro" id="IPR002035">
    <property type="entry name" value="VWF_A"/>
</dbReference>
<sequence>MNWGIFLEAFHLLRPWVLVALLPVAWIWWQHRRKDTRAKPDVALIAPHLMEALTVKGDEDRRFRPIDLICLVLCLLVLGASGPTWNRIPEPFAAQTAPLVVVMQITPSMTETDIAPSRLERAKHKVTDLLQLRAGARTSLVAYAGTAHVVVPMTEDPGVMQPYLEGLLPEVMPRDGRDISAAFDLAQSMLEREDIPGGVLFLLDDLPAADKATLESVENIAAMAFLFLRPDTQSLPEVPTSATAFSVTPDNRDITQIEAALASAYARAQLADGTQPWQDRGAIFVWPAVFLLLFWFRRGFAVRWTAIVAFAMLSTPNSASAEGWIDWFLTPDQQGWRAFEAKEYARAADLFEDPYLRGVALYRSGQYEPAAEAMSRLDTAEAAFIEGMAHIKSQSYRDGVRGFERALDIDPDHAGAQQNLPVSRRIVEYVESTREQSDTGEEAGIGADDVVFDNEAARGADTEIAATSEDAPELLSTEQWMNTVDTRTGDFLRQRFLFETAGGSE</sequence>
<name>A0A4R1NAB6_9RHOB</name>
<organism evidence="4 5">
    <name type="scientific">Shimia isoporae</name>
    <dbReference type="NCBI Taxonomy" id="647720"/>
    <lineage>
        <taxon>Bacteria</taxon>
        <taxon>Pseudomonadati</taxon>
        <taxon>Pseudomonadota</taxon>
        <taxon>Alphaproteobacteria</taxon>
        <taxon>Rhodobacterales</taxon>
        <taxon>Roseobacteraceae</taxon>
    </lineage>
</organism>
<dbReference type="Gene3D" id="3.40.50.410">
    <property type="entry name" value="von Willebrand factor, type A domain"/>
    <property type="match status" value="1"/>
</dbReference>
<keyword evidence="2" id="KW-0472">Membrane</keyword>
<evidence type="ECO:0000313" key="4">
    <source>
        <dbReference type="EMBL" id="TCL00762.1"/>
    </source>
</evidence>
<keyword evidence="1" id="KW-0802">TPR repeat</keyword>
<proteinExistence type="predicted"/>
<dbReference type="AlphaFoldDB" id="A0A4R1NAB6"/>
<keyword evidence="2" id="KW-1133">Transmembrane helix</keyword>
<dbReference type="InterPro" id="IPR019734">
    <property type="entry name" value="TPR_rpt"/>
</dbReference>
<dbReference type="SUPFAM" id="SSF53300">
    <property type="entry name" value="vWA-like"/>
    <property type="match status" value="1"/>
</dbReference>
<gene>
    <name evidence="4" type="ORF">BXY66_3409</name>
</gene>
<keyword evidence="2" id="KW-0812">Transmembrane</keyword>
<accession>A0A4R1NAB6</accession>
<feature type="transmembrane region" description="Helical" evidence="2">
    <location>
        <begin position="12"/>
        <end position="29"/>
    </location>
</feature>
<feature type="repeat" description="TPR" evidence="1">
    <location>
        <begin position="380"/>
        <end position="413"/>
    </location>
</feature>
<protein>
    <submittedName>
        <fullName evidence="4">Ca-activated chloride channel family protein</fullName>
    </submittedName>
</protein>
<dbReference type="InterPro" id="IPR050768">
    <property type="entry name" value="UPF0353/GerABKA_families"/>
</dbReference>
<dbReference type="InterPro" id="IPR036465">
    <property type="entry name" value="vWFA_dom_sf"/>
</dbReference>
<evidence type="ECO:0000259" key="3">
    <source>
        <dbReference type="Pfam" id="PF13519"/>
    </source>
</evidence>
<dbReference type="OrthoDB" id="9807628at2"/>
<feature type="transmembrane region" description="Helical" evidence="2">
    <location>
        <begin position="66"/>
        <end position="85"/>
    </location>
</feature>
<keyword evidence="5" id="KW-1185">Reference proteome</keyword>
<dbReference type="Proteomes" id="UP000295673">
    <property type="component" value="Unassembled WGS sequence"/>
</dbReference>
<dbReference type="RefSeq" id="WP_132861513.1">
    <property type="nucleotide sequence ID" value="NZ_SMGR01000003.1"/>
</dbReference>
<reference evidence="4 5" key="1">
    <citation type="submission" date="2019-03" db="EMBL/GenBank/DDBJ databases">
        <title>Genomic Encyclopedia of Archaeal and Bacterial Type Strains, Phase II (KMG-II): from individual species to whole genera.</title>
        <authorList>
            <person name="Goeker M."/>
        </authorList>
    </citation>
    <scope>NUCLEOTIDE SEQUENCE [LARGE SCALE GENOMIC DNA]</scope>
    <source>
        <strain evidence="4 5">DSM 26433</strain>
    </source>
</reference>
<dbReference type="EMBL" id="SMGR01000003">
    <property type="protein sequence ID" value="TCL00762.1"/>
    <property type="molecule type" value="Genomic_DNA"/>
</dbReference>
<feature type="domain" description="VWFA" evidence="3">
    <location>
        <begin position="99"/>
        <end position="204"/>
    </location>
</feature>
<dbReference type="PANTHER" id="PTHR22550:SF14">
    <property type="entry name" value="VWFA DOMAIN-CONTAINING PROTEIN"/>
    <property type="match status" value="1"/>
</dbReference>
<dbReference type="PROSITE" id="PS50005">
    <property type="entry name" value="TPR"/>
    <property type="match status" value="1"/>
</dbReference>
<dbReference type="Pfam" id="PF13519">
    <property type="entry name" value="VWA_2"/>
    <property type="match status" value="1"/>
</dbReference>
<dbReference type="InterPro" id="IPR011990">
    <property type="entry name" value="TPR-like_helical_dom_sf"/>
</dbReference>
<evidence type="ECO:0000256" key="1">
    <source>
        <dbReference type="PROSITE-ProRule" id="PRU00339"/>
    </source>
</evidence>
<evidence type="ECO:0000313" key="5">
    <source>
        <dbReference type="Proteomes" id="UP000295673"/>
    </source>
</evidence>
<dbReference type="PANTHER" id="PTHR22550">
    <property type="entry name" value="SPORE GERMINATION PROTEIN"/>
    <property type="match status" value="1"/>
</dbReference>
<comment type="caution">
    <text evidence="4">The sequence shown here is derived from an EMBL/GenBank/DDBJ whole genome shotgun (WGS) entry which is preliminary data.</text>
</comment>
<dbReference type="SUPFAM" id="SSF48452">
    <property type="entry name" value="TPR-like"/>
    <property type="match status" value="1"/>
</dbReference>
<evidence type="ECO:0000256" key="2">
    <source>
        <dbReference type="SAM" id="Phobius"/>
    </source>
</evidence>